<accession>A0AAW1XLC3</accession>
<gene>
    <name evidence="1" type="ORF">M0R45_014406</name>
</gene>
<organism evidence="1 2">
    <name type="scientific">Rubus argutus</name>
    <name type="common">Southern blackberry</name>
    <dbReference type="NCBI Taxonomy" id="59490"/>
    <lineage>
        <taxon>Eukaryota</taxon>
        <taxon>Viridiplantae</taxon>
        <taxon>Streptophyta</taxon>
        <taxon>Embryophyta</taxon>
        <taxon>Tracheophyta</taxon>
        <taxon>Spermatophyta</taxon>
        <taxon>Magnoliopsida</taxon>
        <taxon>eudicotyledons</taxon>
        <taxon>Gunneridae</taxon>
        <taxon>Pentapetalae</taxon>
        <taxon>rosids</taxon>
        <taxon>fabids</taxon>
        <taxon>Rosales</taxon>
        <taxon>Rosaceae</taxon>
        <taxon>Rosoideae</taxon>
        <taxon>Rosoideae incertae sedis</taxon>
        <taxon>Rubus</taxon>
    </lineage>
</organism>
<proteinExistence type="predicted"/>
<evidence type="ECO:0000313" key="1">
    <source>
        <dbReference type="EMBL" id="KAK9937628.1"/>
    </source>
</evidence>
<name>A0AAW1XLC3_RUBAR</name>
<sequence length="109" mass="11970">MANTTIPAHRCCSIKHHRDSVNLHHHRTSIVINLITPLDAAITLGTQPCLLHLFTVSGSSQPNPIWASQGTQLQITNTHHRARDLLLAPPPHIAAPQVLNDPRLSQLIP</sequence>
<evidence type="ECO:0000313" key="2">
    <source>
        <dbReference type="Proteomes" id="UP001457282"/>
    </source>
</evidence>
<protein>
    <submittedName>
        <fullName evidence="1">Uncharacterized protein</fullName>
    </submittedName>
</protein>
<keyword evidence="2" id="KW-1185">Reference proteome</keyword>
<dbReference type="AlphaFoldDB" id="A0AAW1XLC3"/>
<dbReference type="EMBL" id="JBEDUW010000003">
    <property type="protein sequence ID" value="KAK9937628.1"/>
    <property type="molecule type" value="Genomic_DNA"/>
</dbReference>
<reference evidence="1 2" key="1">
    <citation type="journal article" date="2023" name="G3 (Bethesda)">
        <title>A chromosome-length genome assembly and annotation of blackberry (Rubus argutus, cv. 'Hillquist').</title>
        <authorList>
            <person name="Bruna T."/>
            <person name="Aryal R."/>
            <person name="Dudchenko O."/>
            <person name="Sargent D.J."/>
            <person name="Mead D."/>
            <person name="Buti M."/>
            <person name="Cavallini A."/>
            <person name="Hytonen T."/>
            <person name="Andres J."/>
            <person name="Pham M."/>
            <person name="Weisz D."/>
            <person name="Mascagni F."/>
            <person name="Usai G."/>
            <person name="Natali L."/>
            <person name="Bassil N."/>
            <person name="Fernandez G.E."/>
            <person name="Lomsadze A."/>
            <person name="Armour M."/>
            <person name="Olukolu B."/>
            <person name="Poorten T."/>
            <person name="Britton C."/>
            <person name="Davik J."/>
            <person name="Ashrafi H."/>
            <person name="Aiden E.L."/>
            <person name="Borodovsky M."/>
            <person name="Worthington M."/>
        </authorList>
    </citation>
    <scope>NUCLEOTIDE SEQUENCE [LARGE SCALE GENOMIC DNA]</scope>
    <source>
        <strain evidence="1">PI 553951</strain>
    </source>
</reference>
<comment type="caution">
    <text evidence="1">The sequence shown here is derived from an EMBL/GenBank/DDBJ whole genome shotgun (WGS) entry which is preliminary data.</text>
</comment>
<dbReference type="Proteomes" id="UP001457282">
    <property type="component" value="Unassembled WGS sequence"/>
</dbReference>